<keyword evidence="3" id="KW-1185">Reference proteome</keyword>
<feature type="compositionally biased region" description="Basic and acidic residues" evidence="1">
    <location>
        <begin position="338"/>
        <end position="347"/>
    </location>
</feature>
<feature type="region of interest" description="Disordered" evidence="1">
    <location>
        <begin position="320"/>
        <end position="347"/>
    </location>
</feature>
<dbReference type="InterPro" id="IPR011335">
    <property type="entry name" value="Restrct_endonuc-II-like"/>
</dbReference>
<dbReference type="RefSeq" id="WP_102375357.1">
    <property type="nucleotide sequence ID" value="NZ_JBBNOP010000001.1"/>
</dbReference>
<proteinExistence type="predicted"/>
<organism evidence="2 3">
    <name type="scientific">Raoultibacter massiliensis</name>
    <dbReference type="NCBI Taxonomy" id="1852371"/>
    <lineage>
        <taxon>Bacteria</taxon>
        <taxon>Bacillati</taxon>
        <taxon>Actinomycetota</taxon>
        <taxon>Coriobacteriia</taxon>
        <taxon>Eggerthellales</taxon>
        <taxon>Eggerthellaceae</taxon>
        <taxon>Raoultibacter</taxon>
    </lineage>
</organism>
<reference evidence="2 3" key="1">
    <citation type="submission" date="2024-04" db="EMBL/GenBank/DDBJ databases">
        <title>Human intestinal bacterial collection.</title>
        <authorList>
            <person name="Pauvert C."/>
            <person name="Hitch T.C.A."/>
            <person name="Clavel T."/>
        </authorList>
    </citation>
    <scope>NUCLEOTIDE SEQUENCE [LARGE SCALE GENOMIC DNA]</scope>
    <source>
        <strain evidence="2 3">CLA-KB-H42</strain>
    </source>
</reference>
<dbReference type="EMBL" id="JBBNOP010000001">
    <property type="protein sequence ID" value="MEQ3361731.1"/>
    <property type="molecule type" value="Genomic_DNA"/>
</dbReference>
<accession>A0ABV1JBP1</accession>
<protein>
    <recommendedName>
        <fullName evidence="4">DUF559 domain-containing protein</fullName>
    </recommendedName>
</protein>
<evidence type="ECO:0008006" key="4">
    <source>
        <dbReference type="Google" id="ProtNLM"/>
    </source>
</evidence>
<sequence>MGIFIGYESALEFWRSEHADARPSFSRALPSPKQAPDRKAIGLAALPSFGISGSPIHLVVANAAARSQSKLVTCHTASALPPDGSFLRISSNVLVSSPNLLFLQMARRLPLAELVLLGYELCGSYAPSETEDRGFRTRPPLTSALSIQRFVDKAAPLAGIKAARRALRFVQDNSASPMESIQAMLLCLPRSLGGLGVGQAELNGAIDRTATGKPFPCGAFYRGDMVWRSHNLIVEYDSDLCHSGSEQIARDSKRRAALLAAGYTVVTVTKAQVLDARELEKVANLLIRKMGGKVRRQPYNALSRRYELRKALFASFLAASSRNPDSPTSFAQSANAPPHEKQSRPNP</sequence>
<dbReference type="Gene3D" id="3.40.960.10">
    <property type="entry name" value="VSR Endonuclease"/>
    <property type="match status" value="1"/>
</dbReference>
<evidence type="ECO:0000313" key="3">
    <source>
        <dbReference type="Proteomes" id="UP001487305"/>
    </source>
</evidence>
<dbReference type="SUPFAM" id="SSF52980">
    <property type="entry name" value="Restriction endonuclease-like"/>
    <property type="match status" value="1"/>
</dbReference>
<evidence type="ECO:0000313" key="2">
    <source>
        <dbReference type="EMBL" id="MEQ3361731.1"/>
    </source>
</evidence>
<comment type="caution">
    <text evidence="2">The sequence shown here is derived from an EMBL/GenBank/DDBJ whole genome shotgun (WGS) entry which is preliminary data.</text>
</comment>
<gene>
    <name evidence="2" type="ORF">AAA083_01935</name>
</gene>
<dbReference type="Proteomes" id="UP001487305">
    <property type="component" value="Unassembled WGS sequence"/>
</dbReference>
<evidence type="ECO:0000256" key="1">
    <source>
        <dbReference type="SAM" id="MobiDB-lite"/>
    </source>
</evidence>
<name>A0ABV1JBP1_9ACTN</name>
<feature type="compositionally biased region" description="Polar residues" evidence="1">
    <location>
        <begin position="322"/>
        <end position="335"/>
    </location>
</feature>